<feature type="transmembrane region" description="Helical" evidence="8">
    <location>
        <begin position="12"/>
        <end position="29"/>
    </location>
</feature>
<feature type="transmembrane region" description="Helical" evidence="8">
    <location>
        <begin position="49"/>
        <end position="68"/>
    </location>
</feature>
<accession>A0A1U7JJC0</accession>
<feature type="transmembrane region" description="Helical" evidence="8">
    <location>
        <begin position="344"/>
        <end position="363"/>
    </location>
</feature>
<organism evidence="9 10">
    <name type="scientific">Pseudovibrio exalbescens</name>
    <dbReference type="NCBI Taxonomy" id="197461"/>
    <lineage>
        <taxon>Bacteria</taxon>
        <taxon>Pseudomonadati</taxon>
        <taxon>Pseudomonadota</taxon>
        <taxon>Alphaproteobacteria</taxon>
        <taxon>Hyphomicrobiales</taxon>
        <taxon>Stappiaceae</taxon>
        <taxon>Pseudovibrio</taxon>
    </lineage>
</organism>
<comment type="similarity">
    <text evidence="2">Belongs to the BCCT transporter (TC 2.A.15) family.</text>
</comment>
<evidence type="ECO:0000256" key="4">
    <source>
        <dbReference type="ARBA" id="ARBA00022475"/>
    </source>
</evidence>
<evidence type="ECO:0000256" key="3">
    <source>
        <dbReference type="ARBA" id="ARBA00022448"/>
    </source>
</evidence>
<feature type="transmembrane region" description="Helical" evidence="8">
    <location>
        <begin position="259"/>
        <end position="283"/>
    </location>
</feature>
<feature type="transmembrane region" description="Helical" evidence="8">
    <location>
        <begin position="444"/>
        <end position="465"/>
    </location>
</feature>
<comment type="caution">
    <text evidence="9">The sequence shown here is derived from an EMBL/GenBank/DDBJ whole genome shotgun (WGS) entry which is preliminary data.</text>
</comment>
<dbReference type="PANTHER" id="PTHR30047:SF7">
    <property type="entry name" value="HIGH-AFFINITY CHOLINE TRANSPORT PROTEIN"/>
    <property type="match status" value="1"/>
</dbReference>
<feature type="transmembrane region" description="Helical" evidence="8">
    <location>
        <begin position="188"/>
        <end position="209"/>
    </location>
</feature>
<dbReference type="NCBIfam" id="TIGR00842">
    <property type="entry name" value="bcct"/>
    <property type="match status" value="1"/>
</dbReference>
<name>A0A1U7JJC0_9HYPH</name>
<feature type="transmembrane region" description="Helical" evidence="8">
    <location>
        <begin position="397"/>
        <end position="417"/>
    </location>
</feature>
<sequence>MKIHYKFSPPVFVGSVLMIALLVITGAVWPDASQSFYQSIQTWIETHVGWLYILGVAIFLIFIVFVMMSRFGDIKLGPDHAEPDYKYTSWFAMLFSAGMGIGLVFFGVGEPVMHFLAPPDVDPESIAAAREALKITMFHWGLHAWAIYAVVALSLAYFTYRHQLPLLPRSALYPIIGERIYGPIGHTVDIFAVIGTLIGVATSLGYGAMQVNAGLNYLFGLPIGVNVQIVLIIVISLMATASVFSGLDRGVKKLSELNLTLAFSLLLLILIVGPTVSLLQTLVQNTGSYLGDLVNKTFNLYAYDRKDAWLGGWTLLYWGWWISWSPFVGTFIARVSRGRTIREFLVGILFVPTGVALIWFTVFGNSGIDLIMNNGAQELAEAVNTDVSVALFKFFEYMPLTQILSGIAIVLVVVFFVTSSDSGSLVIDSLTSGGVTDAPVWQRIFWALLQGLVAIVLLWAGGLAALQTATIVSALPFVLVMMVMCFGLYKALQDDALRMRNVQMHHTTVQYSKTSVDWQTRIRTLNAQPTRRDVNNYLRTVAKPALEKVRSEFEEQGFKVSLKGITNLRLEISQSDESVFVYALRKRYFTTALAMGPGELVVDEETEEEEEARAEQDDGTYYYRVEVFLEQGGQEYDVMGYTEEQIIADVVTQYERYLQYLHLSHAELV</sequence>
<dbReference type="RefSeq" id="WP_028481985.1">
    <property type="nucleotide sequence ID" value="NZ_LVVZ01000011.1"/>
</dbReference>
<proteinExistence type="inferred from homology"/>
<keyword evidence="5 8" id="KW-0812">Transmembrane</keyword>
<feature type="transmembrane region" description="Helical" evidence="8">
    <location>
        <begin position="471"/>
        <end position="492"/>
    </location>
</feature>
<evidence type="ECO:0000256" key="8">
    <source>
        <dbReference type="SAM" id="Phobius"/>
    </source>
</evidence>
<dbReference type="Proteomes" id="UP000185783">
    <property type="component" value="Unassembled WGS sequence"/>
</dbReference>
<comment type="subcellular location">
    <subcellularLocation>
        <location evidence="1">Cell membrane</location>
        <topology evidence="1">Multi-pass membrane protein</topology>
    </subcellularLocation>
</comment>
<feature type="transmembrane region" description="Helical" evidence="8">
    <location>
        <begin position="89"/>
        <end position="108"/>
    </location>
</feature>
<feature type="transmembrane region" description="Helical" evidence="8">
    <location>
        <begin position="315"/>
        <end position="332"/>
    </location>
</feature>
<dbReference type="EMBL" id="LVVZ01000011">
    <property type="protein sequence ID" value="OKL44751.1"/>
    <property type="molecule type" value="Genomic_DNA"/>
</dbReference>
<keyword evidence="3" id="KW-0813">Transport</keyword>
<evidence type="ECO:0000256" key="5">
    <source>
        <dbReference type="ARBA" id="ARBA00022692"/>
    </source>
</evidence>
<protein>
    <submittedName>
        <fullName evidence="9">Choline transporter</fullName>
    </submittedName>
</protein>
<evidence type="ECO:0000256" key="6">
    <source>
        <dbReference type="ARBA" id="ARBA00022989"/>
    </source>
</evidence>
<dbReference type="PANTHER" id="PTHR30047">
    <property type="entry name" value="HIGH-AFFINITY CHOLINE TRANSPORT PROTEIN-RELATED"/>
    <property type="match status" value="1"/>
</dbReference>
<reference evidence="9 10" key="1">
    <citation type="submission" date="2016-03" db="EMBL/GenBank/DDBJ databases">
        <title>Genome sequence of Nesiotobacter sp. nov., a moderately halophilic alphaproteobacterium isolated from the Yellow Sea, China.</title>
        <authorList>
            <person name="Zhang G."/>
            <person name="Zhang R."/>
        </authorList>
    </citation>
    <scope>NUCLEOTIDE SEQUENCE [LARGE SCALE GENOMIC DNA]</scope>
    <source>
        <strain evidence="9 10">WB1-6</strain>
    </source>
</reference>
<dbReference type="Pfam" id="PF02028">
    <property type="entry name" value="BCCT"/>
    <property type="match status" value="1"/>
</dbReference>
<dbReference type="GO" id="GO:0005886">
    <property type="term" value="C:plasma membrane"/>
    <property type="evidence" value="ECO:0007669"/>
    <property type="project" value="UniProtKB-SubCell"/>
</dbReference>
<evidence type="ECO:0000256" key="1">
    <source>
        <dbReference type="ARBA" id="ARBA00004651"/>
    </source>
</evidence>
<dbReference type="GO" id="GO:0022857">
    <property type="term" value="F:transmembrane transporter activity"/>
    <property type="evidence" value="ECO:0007669"/>
    <property type="project" value="InterPro"/>
</dbReference>
<dbReference type="InterPro" id="IPR018093">
    <property type="entry name" value="BCCT_CS"/>
</dbReference>
<keyword evidence="6 8" id="KW-1133">Transmembrane helix</keyword>
<dbReference type="InterPro" id="IPR000060">
    <property type="entry name" value="BCCT_transptr"/>
</dbReference>
<evidence type="ECO:0000313" key="10">
    <source>
        <dbReference type="Proteomes" id="UP000185783"/>
    </source>
</evidence>
<evidence type="ECO:0000256" key="2">
    <source>
        <dbReference type="ARBA" id="ARBA00005658"/>
    </source>
</evidence>
<feature type="transmembrane region" description="Helical" evidence="8">
    <location>
        <begin position="229"/>
        <end position="247"/>
    </location>
</feature>
<dbReference type="PROSITE" id="PS01303">
    <property type="entry name" value="BCCT"/>
    <property type="match status" value="1"/>
</dbReference>
<keyword evidence="10" id="KW-1185">Reference proteome</keyword>
<keyword evidence="4" id="KW-1003">Cell membrane</keyword>
<keyword evidence="7 8" id="KW-0472">Membrane</keyword>
<evidence type="ECO:0000313" key="9">
    <source>
        <dbReference type="EMBL" id="OKL44751.1"/>
    </source>
</evidence>
<feature type="transmembrane region" description="Helical" evidence="8">
    <location>
        <begin position="140"/>
        <end position="160"/>
    </location>
</feature>
<evidence type="ECO:0000256" key="7">
    <source>
        <dbReference type="ARBA" id="ARBA00023136"/>
    </source>
</evidence>
<dbReference type="AlphaFoldDB" id="A0A1U7JJC0"/>
<gene>
    <name evidence="9" type="ORF">A3843_06625</name>
</gene>